<dbReference type="EMBL" id="CP017962">
    <property type="protein sequence ID" value="APC49642.1"/>
    <property type="molecule type" value="Genomic_DNA"/>
</dbReference>
<dbReference type="InterPro" id="IPR036390">
    <property type="entry name" value="WH_DNA-bd_sf"/>
</dbReference>
<proteinExistence type="inferred from homology"/>
<dbReference type="InterPro" id="IPR043129">
    <property type="entry name" value="ATPase_NBD"/>
</dbReference>
<dbReference type="RefSeq" id="WP_071649647.1">
    <property type="nucleotide sequence ID" value="NZ_CP017962.1"/>
</dbReference>
<comment type="similarity">
    <text evidence="2">Belongs to the ROK (NagC/XylR) family.</text>
</comment>
<gene>
    <name evidence="4" type="ORF">BME96_16225</name>
</gene>
<dbReference type="InterPro" id="IPR036388">
    <property type="entry name" value="WH-like_DNA-bd_sf"/>
</dbReference>
<dbReference type="PANTHER" id="PTHR18964:SF149">
    <property type="entry name" value="BIFUNCTIONAL UDP-N-ACETYLGLUCOSAMINE 2-EPIMERASE_N-ACETYLMANNOSAMINE KINASE"/>
    <property type="match status" value="1"/>
</dbReference>
<dbReference type="PANTHER" id="PTHR18964">
    <property type="entry name" value="ROK (REPRESSOR, ORF, KINASE) FAMILY"/>
    <property type="match status" value="1"/>
</dbReference>
<comment type="function">
    <text evidence="1">Transcriptional repressor of xylose-utilizing enzymes.</text>
</comment>
<keyword evidence="3" id="KW-0859">Xylose metabolism</keyword>
<dbReference type="Pfam" id="PF00480">
    <property type="entry name" value="ROK"/>
    <property type="match status" value="1"/>
</dbReference>
<dbReference type="SUPFAM" id="SSF46785">
    <property type="entry name" value="Winged helix' DNA-binding domain"/>
    <property type="match status" value="1"/>
</dbReference>
<evidence type="ECO:0000256" key="1">
    <source>
        <dbReference type="ARBA" id="ARBA00002486"/>
    </source>
</evidence>
<evidence type="ECO:0000313" key="4">
    <source>
        <dbReference type="EMBL" id="APC49642.1"/>
    </source>
</evidence>
<keyword evidence="3" id="KW-0119">Carbohydrate metabolism</keyword>
<sequence>MQKGNAAYIKTMNKRLILKCVMEEDAISRAAIAKKLSLSKPTISTLVNDLLEDQWLIETGNGSASREGGRKPVNLTFNAKRSYIVGIDIGGTNVGMGITDLNGHVCAFREFPTQQHLEHNLFEEMKRNVDSMKDQLRIDDSKILGIGAGIPGVTNIKEGIVVEAPALKWKRFPIVAELEKTFQLPIHVDNDVNINVLGEHWIGIGKNKENLVYVAIGTGVGSGIMINGNLYRGANYSAGEIGYLVTDKEYAKAYHPVHKGYGFLESVSSGSSISMQVSKKMGKELSAKQAFELYNEGDEAAVEVIDQALEHLAIGISNYVSLFDPEIIILGGGVSGSFSLIHKKVMDIMNRYAPQQCEVVRTSFGKEAGVIGSVALFLNEFEGLFEI</sequence>
<protein>
    <submittedName>
        <fullName evidence="4">Glucokinase</fullName>
    </submittedName>
</protein>
<dbReference type="SUPFAM" id="SSF53067">
    <property type="entry name" value="Actin-like ATPase domain"/>
    <property type="match status" value="1"/>
</dbReference>
<dbReference type="InterPro" id="IPR000600">
    <property type="entry name" value="ROK"/>
</dbReference>
<dbReference type="Proteomes" id="UP000182945">
    <property type="component" value="Chromosome"/>
</dbReference>
<evidence type="ECO:0000256" key="3">
    <source>
        <dbReference type="ARBA" id="ARBA00022629"/>
    </source>
</evidence>
<dbReference type="Gene3D" id="3.30.420.40">
    <property type="match status" value="2"/>
</dbReference>
<organism evidence="4 5">
    <name type="scientific">Virgibacillus halodenitrificans</name>
    <name type="common">Bacillus halodenitrificans</name>
    <dbReference type="NCBI Taxonomy" id="1482"/>
    <lineage>
        <taxon>Bacteria</taxon>
        <taxon>Bacillati</taxon>
        <taxon>Bacillota</taxon>
        <taxon>Bacilli</taxon>
        <taxon>Bacillales</taxon>
        <taxon>Bacillaceae</taxon>
        <taxon>Virgibacillus</taxon>
    </lineage>
</organism>
<dbReference type="GeneID" id="71515959"/>
<dbReference type="KEGG" id="vhl:BME96_16225"/>
<evidence type="ECO:0000313" key="5">
    <source>
        <dbReference type="Proteomes" id="UP000182945"/>
    </source>
</evidence>
<dbReference type="AlphaFoldDB" id="A0AAC9NLK3"/>
<evidence type="ECO:0000256" key="2">
    <source>
        <dbReference type="ARBA" id="ARBA00006479"/>
    </source>
</evidence>
<dbReference type="CDD" id="cd23763">
    <property type="entry name" value="ASKHA_ATPase_ROK"/>
    <property type="match status" value="1"/>
</dbReference>
<dbReference type="GO" id="GO:0042732">
    <property type="term" value="P:D-xylose metabolic process"/>
    <property type="evidence" value="ECO:0007669"/>
    <property type="project" value="UniProtKB-KW"/>
</dbReference>
<name>A0AAC9NLK3_VIRHA</name>
<dbReference type="Pfam" id="PF13412">
    <property type="entry name" value="HTH_24"/>
    <property type="match status" value="1"/>
</dbReference>
<accession>A0AAC9NLK3</accession>
<dbReference type="Gene3D" id="1.10.10.10">
    <property type="entry name" value="Winged helix-like DNA-binding domain superfamily/Winged helix DNA-binding domain"/>
    <property type="match status" value="1"/>
</dbReference>
<reference evidence="4 5" key="1">
    <citation type="submission" date="2016-11" db="EMBL/GenBank/DDBJ databases">
        <title>Complete genome sequencing of Virgibacillus halodenitrificans PDB-F2.</title>
        <authorList>
            <person name="Sun Z."/>
            <person name="Zhou Y."/>
            <person name="Li H."/>
        </authorList>
    </citation>
    <scope>NUCLEOTIDE SEQUENCE [LARGE SCALE GENOMIC DNA]</scope>
    <source>
        <strain evidence="4 5">PDB-F2</strain>
    </source>
</reference>